<dbReference type="PANTHER" id="PTHR20905:SF1">
    <property type="entry name" value="AT07410P-RELATED"/>
    <property type="match status" value="1"/>
</dbReference>
<evidence type="ECO:0000313" key="4">
    <source>
        <dbReference type="WBParaSite" id="BXY_1006800.1"/>
    </source>
</evidence>
<keyword evidence="3" id="KW-1185">Reference proteome</keyword>
<protein>
    <submittedName>
        <fullName evidence="1">(pine wood nematode) hypothetical protein</fullName>
    </submittedName>
</protein>
<evidence type="ECO:0000313" key="2">
    <source>
        <dbReference type="Proteomes" id="UP000095284"/>
    </source>
</evidence>
<dbReference type="OrthoDB" id="5895960at2759"/>
<reference evidence="1" key="2">
    <citation type="submission" date="2020-09" db="EMBL/GenBank/DDBJ databases">
        <authorList>
            <person name="Kikuchi T."/>
        </authorList>
    </citation>
    <scope>NUCLEOTIDE SEQUENCE</scope>
    <source>
        <strain evidence="1">Ka4C1</strain>
    </source>
</reference>
<dbReference type="WBParaSite" id="BXY_1006800.1">
    <property type="protein sequence ID" value="BXY_1006800.1"/>
    <property type="gene ID" value="BXY_1006800"/>
</dbReference>
<dbReference type="Gene3D" id="3.40.630.30">
    <property type="match status" value="1"/>
</dbReference>
<dbReference type="PANTHER" id="PTHR20905">
    <property type="entry name" value="N-ACETYLTRANSFERASE-RELATED"/>
    <property type="match status" value="1"/>
</dbReference>
<sequence length="285" mass="31908">MSLLFRTVRSPSLQLARSLSQRQVLDPSYVMPDGRVLSIQRAEESDLNLLFKFFKENFSVQEPLSRYLGIKYEDFGILFYGPVFKRALECGLSTMAFDGDELVAVSTITVNDVIREKVDFGKTEFGKEFDENMKKFGITRSTSYIYTLLIHAEEISAAILPENVKHIVRSEAGSVCPSHRGGDVRRKLAIETSKLAEAEGLEVMDAICSATASTKVMGDLGLVTKFPILYNSITDYGKQIIPTPLHDNNTSFNVMQGSIKEIARLQAPKPETCEKYERRKRAATA</sequence>
<dbReference type="AlphaFoldDB" id="A0A1I7SAM1"/>
<reference evidence="4" key="1">
    <citation type="submission" date="2016-11" db="UniProtKB">
        <authorList>
            <consortium name="WormBaseParasite"/>
        </authorList>
    </citation>
    <scope>IDENTIFICATION</scope>
</reference>
<dbReference type="EMBL" id="CAJFDI010000001">
    <property type="protein sequence ID" value="CAD5207758.1"/>
    <property type="molecule type" value="Genomic_DNA"/>
</dbReference>
<dbReference type="Proteomes" id="UP000095284">
    <property type="component" value="Unplaced"/>
</dbReference>
<dbReference type="SMR" id="A0A1I7SAM1"/>
<gene>
    <name evidence="1" type="ORF">BXYJ_LOCUS85</name>
</gene>
<evidence type="ECO:0000313" key="1">
    <source>
        <dbReference type="EMBL" id="CAD5207758.1"/>
    </source>
</evidence>
<dbReference type="Proteomes" id="UP000659654">
    <property type="component" value="Unassembled WGS sequence"/>
</dbReference>
<name>A0A1I7SAM1_BURXY</name>
<evidence type="ECO:0000313" key="3">
    <source>
        <dbReference type="Proteomes" id="UP000659654"/>
    </source>
</evidence>
<dbReference type="Proteomes" id="UP000582659">
    <property type="component" value="Unassembled WGS sequence"/>
</dbReference>
<dbReference type="EMBL" id="CAJFCV020000001">
    <property type="protein sequence ID" value="CAG9079187.1"/>
    <property type="molecule type" value="Genomic_DNA"/>
</dbReference>
<accession>A0A1I7SAM1</accession>
<dbReference type="GO" id="GO:0008080">
    <property type="term" value="F:N-acetyltransferase activity"/>
    <property type="evidence" value="ECO:0007669"/>
    <property type="project" value="TreeGrafter"/>
</dbReference>
<organism evidence="2 4">
    <name type="scientific">Bursaphelenchus xylophilus</name>
    <name type="common">Pinewood nematode worm</name>
    <name type="synonym">Aphelenchoides xylophilus</name>
    <dbReference type="NCBI Taxonomy" id="6326"/>
    <lineage>
        <taxon>Eukaryota</taxon>
        <taxon>Metazoa</taxon>
        <taxon>Ecdysozoa</taxon>
        <taxon>Nematoda</taxon>
        <taxon>Chromadorea</taxon>
        <taxon>Rhabditida</taxon>
        <taxon>Tylenchina</taxon>
        <taxon>Tylenchomorpha</taxon>
        <taxon>Aphelenchoidea</taxon>
        <taxon>Aphelenchoididae</taxon>
        <taxon>Bursaphelenchus</taxon>
    </lineage>
</organism>
<proteinExistence type="predicted"/>